<gene>
    <name evidence="2" type="ORF">ACFO9K_05645</name>
</gene>
<sequence>MTQRYTRRRFLGASVSAGLVGGAGCAGPTGSRPRQNNSTRDEDGGRESTSTDAGTEKTTQTAADPIDVRGALYVPSRAWNTFQMWHDYDEQVVERDLGYAERVNLNAIRTWVSYEQWLESPDELERSIEHFLTAADDRGMEVLFGLFESVGREPTEQNLHDTDPRTAPPVQSPSSEIIQYSSLWDDPREYVRWFMDRWRDDDRLFAVEVMNEPGWLPTMKRFANAMFETMAENRGSVPLTVGSTSLANNAEYVDWGVDILQFHYNFPNSTDVFHDLLPNALELGEDLDMPVYLTEWQRVADYGWGSSGEVEQWQPDYASLAPTIHQHGVGNFFWSLMVKPAYVRYMRKRGIINGLFHEDGAVWNRADAKAIKAMSGDANVSGFEQRREWPEWASELKSNHNATD</sequence>
<dbReference type="PROSITE" id="PS51257">
    <property type="entry name" value="PROKAR_LIPOPROTEIN"/>
    <property type="match status" value="1"/>
</dbReference>
<evidence type="ECO:0000313" key="3">
    <source>
        <dbReference type="Proteomes" id="UP001595945"/>
    </source>
</evidence>
<feature type="region of interest" description="Disordered" evidence="1">
    <location>
        <begin position="20"/>
        <end position="62"/>
    </location>
</feature>
<dbReference type="Proteomes" id="UP001595945">
    <property type="component" value="Unassembled WGS sequence"/>
</dbReference>
<dbReference type="InterPro" id="IPR017853">
    <property type="entry name" value="GH"/>
</dbReference>
<reference evidence="2 3" key="1">
    <citation type="journal article" date="2019" name="Int. J. Syst. Evol. Microbiol.">
        <title>The Global Catalogue of Microorganisms (GCM) 10K type strain sequencing project: providing services to taxonomists for standard genome sequencing and annotation.</title>
        <authorList>
            <consortium name="The Broad Institute Genomics Platform"/>
            <consortium name="The Broad Institute Genome Sequencing Center for Infectious Disease"/>
            <person name="Wu L."/>
            <person name="Ma J."/>
        </authorList>
    </citation>
    <scope>NUCLEOTIDE SEQUENCE [LARGE SCALE GENOMIC DNA]</scope>
    <source>
        <strain evidence="2 3">XZYJ18</strain>
    </source>
</reference>
<comment type="caution">
    <text evidence="2">The sequence shown here is derived from an EMBL/GenBank/DDBJ whole genome shotgun (WGS) entry which is preliminary data.</text>
</comment>
<evidence type="ECO:0000313" key="2">
    <source>
        <dbReference type="EMBL" id="MFC4823737.1"/>
    </source>
</evidence>
<dbReference type="AlphaFoldDB" id="A0ABD5PZY5"/>
<feature type="region of interest" description="Disordered" evidence="1">
    <location>
        <begin position="154"/>
        <end position="173"/>
    </location>
</feature>
<dbReference type="GeneID" id="73046998"/>
<dbReference type="RefSeq" id="WP_254270324.1">
    <property type="nucleotide sequence ID" value="NZ_CP100401.1"/>
</dbReference>
<feature type="compositionally biased region" description="Basic and acidic residues" evidence="1">
    <location>
        <begin position="154"/>
        <end position="164"/>
    </location>
</feature>
<dbReference type="InterPro" id="IPR006311">
    <property type="entry name" value="TAT_signal"/>
</dbReference>
<dbReference type="EMBL" id="JBHSHT010000001">
    <property type="protein sequence ID" value="MFC4823737.1"/>
    <property type="molecule type" value="Genomic_DNA"/>
</dbReference>
<proteinExistence type="predicted"/>
<name>A0ABD5PZY5_9EURY</name>
<protein>
    <submittedName>
        <fullName evidence="2">Glycoside hydrolase</fullName>
    </submittedName>
</protein>
<accession>A0ABD5PZY5</accession>
<evidence type="ECO:0000256" key="1">
    <source>
        <dbReference type="SAM" id="MobiDB-lite"/>
    </source>
</evidence>
<feature type="compositionally biased region" description="Polar residues" evidence="1">
    <location>
        <begin position="47"/>
        <end position="62"/>
    </location>
</feature>
<organism evidence="2 3">
    <name type="scientific">Halorussus aquaticus</name>
    <dbReference type="NCBI Taxonomy" id="2953748"/>
    <lineage>
        <taxon>Archaea</taxon>
        <taxon>Methanobacteriati</taxon>
        <taxon>Methanobacteriota</taxon>
        <taxon>Stenosarchaea group</taxon>
        <taxon>Halobacteria</taxon>
        <taxon>Halobacteriales</taxon>
        <taxon>Haladaptataceae</taxon>
        <taxon>Halorussus</taxon>
    </lineage>
</organism>
<dbReference type="GO" id="GO:0016787">
    <property type="term" value="F:hydrolase activity"/>
    <property type="evidence" value="ECO:0007669"/>
    <property type="project" value="UniProtKB-KW"/>
</dbReference>
<keyword evidence="3" id="KW-1185">Reference proteome</keyword>
<dbReference type="SUPFAM" id="SSF51445">
    <property type="entry name" value="(Trans)glycosidases"/>
    <property type="match status" value="1"/>
</dbReference>
<keyword evidence="2" id="KW-0378">Hydrolase</keyword>
<dbReference type="Gene3D" id="3.20.20.80">
    <property type="entry name" value="Glycosidases"/>
    <property type="match status" value="1"/>
</dbReference>
<dbReference type="PROSITE" id="PS51318">
    <property type="entry name" value="TAT"/>
    <property type="match status" value="1"/>
</dbReference>